<accession>A0A225WVV7</accession>
<feature type="region of interest" description="Disordered" evidence="3">
    <location>
        <begin position="31"/>
        <end position="78"/>
    </location>
</feature>
<dbReference type="AlphaFoldDB" id="A0A225WVV7"/>
<gene>
    <name evidence="5" type="ORF">PHMEG_0004257</name>
</gene>
<dbReference type="InterPro" id="IPR051558">
    <property type="entry name" value="Metallophosphoesterase_PAP"/>
</dbReference>
<dbReference type="InterPro" id="IPR004843">
    <property type="entry name" value="Calcineurin-like_PHP"/>
</dbReference>
<dbReference type="OrthoDB" id="411211at2759"/>
<feature type="compositionally biased region" description="Polar residues" evidence="3">
    <location>
        <begin position="31"/>
        <end position="50"/>
    </location>
</feature>
<evidence type="ECO:0000256" key="1">
    <source>
        <dbReference type="ARBA" id="ARBA00022729"/>
    </source>
</evidence>
<evidence type="ECO:0000256" key="2">
    <source>
        <dbReference type="ARBA" id="ARBA00022801"/>
    </source>
</evidence>
<dbReference type="Pfam" id="PF00149">
    <property type="entry name" value="Metallophos"/>
    <property type="match status" value="1"/>
</dbReference>
<evidence type="ECO:0000259" key="4">
    <source>
        <dbReference type="Pfam" id="PF00149"/>
    </source>
</evidence>
<dbReference type="SUPFAM" id="SSF56300">
    <property type="entry name" value="Metallo-dependent phosphatases"/>
    <property type="match status" value="1"/>
</dbReference>
<proteinExistence type="predicted"/>
<keyword evidence="1" id="KW-0732">Signal</keyword>
<evidence type="ECO:0000256" key="3">
    <source>
        <dbReference type="SAM" id="MobiDB-lite"/>
    </source>
</evidence>
<dbReference type="GO" id="GO:0016787">
    <property type="term" value="F:hydrolase activity"/>
    <property type="evidence" value="ECO:0007669"/>
    <property type="project" value="UniProtKB-KW"/>
</dbReference>
<evidence type="ECO:0000313" key="5">
    <source>
        <dbReference type="EMBL" id="OWZ21209.1"/>
    </source>
</evidence>
<keyword evidence="2" id="KW-0378">Hydrolase</keyword>
<dbReference type="InterPro" id="IPR029052">
    <property type="entry name" value="Metallo-depent_PP-like"/>
</dbReference>
<dbReference type="PANTHER" id="PTHR10161:SF14">
    <property type="entry name" value="TARTRATE-RESISTANT ACID PHOSPHATASE TYPE 5"/>
    <property type="match status" value="1"/>
</dbReference>
<dbReference type="Gene3D" id="3.60.21.10">
    <property type="match status" value="1"/>
</dbReference>
<protein>
    <recommendedName>
        <fullName evidence="4">Calcineurin-like phosphoesterase domain-containing protein</fullName>
    </recommendedName>
</protein>
<organism evidence="5 6">
    <name type="scientific">Phytophthora megakarya</name>
    <dbReference type="NCBI Taxonomy" id="4795"/>
    <lineage>
        <taxon>Eukaryota</taxon>
        <taxon>Sar</taxon>
        <taxon>Stramenopiles</taxon>
        <taxon>Oomycota</taxon>
        <taxon>Peronosporomycetes</taxon>
        <taxon>Peronosporales</taxon>
        <taxon>Peronosporaceae</taxon>
        <taxon>Phytophthora</taxon>
    </lineage>
</organism>
<feature type="region of interest" description="Disordered" evidence="3">
    <location>
        <begin position="471"/>
        <end position="492"/>
    </location>
</feature>
<dbReference type="PANTHER" id="PTHR10161">
    <property type="entry name" value="TARTRATE-RESISTANT ACID PHOSPHATASE TYPE 5"/>
    <property type="match status" value="1"/>
</dbReference>
<name>A0A225WVV7_9STRA</name>
<keyword evidence="6" id="KW-1185">Reference proteome</keyword>
<reference evidence="6" key="1">
    <citation type="submission" date="2017-03" db="EMBL/GenBank/DDBJ databases">
        <title>Phytopthora megakarya and P. palmivora, two closely related causual agents of cacao black pod achieved similar genome size and gene model numbers by different mechanisms.</title>
        <authorList>
            <person name="Ali S."/>
            <person name="Shao J."/>
            <person name="Larry D.J."/>
            <person name="Kronmiller B."/>
            <person name="Shen D."/>
            <person name="Strem M.D."/>
            <person name="Melnick R.L."/>
            <person name="Guiltinan M.J."/>
            <person name="Tyler B.M."/>
            <person name="Meinhardt L.W."/>
            <person name="Bailey B.A."/>
        </authorList>
    </citation>
    <scope>NUCLEOTIDE SEQUENCE [LARGE SCALE GENOMIC DNA]</scope>
    <source>
        <strain evidence="6">zdho120</strain>
    </source>
</reference>
<evidence type="ECO:0000313" key="6">
    <source>
        <dbReference type="Proteomes" id="UP000198211"/>
    </source>
</evidence>
<dbReference type="EMBL" id="NBNE01000246">
    <property type="protein sequence ID" value="OWZ21209.1"/>
    <property type="molecule type" value="Genomic_DNA"/>
</dbReference>
<comment type="caution">
    <text evidence="5">The sequence shown here is derived from an EMBL/GenBank/DDBJ whole genome shotgun (WGS) entry which is preliminary data.</text>
</comment>
<dbReference type="STRING" id="4795.A0A225WVV7"/>
<sequence>MLKRTLVISVIVTLALIAAIAVIIVTVSSSHASTKSNGGTNERGNTTDSTMKPKAKSKLRKFNNGSSSGSSDDDEETADPLTQVYSLSALAIGDWGRTIAKDGGSCCSRRETFTVLDYNAMEYVAILLGQAAAAAQPRPSVVIGHGDNFYWDGLHGTTDQAYRFQQTFEAKYSAPSLAGIPWVNVLGNHDYGGASFVCTDGVQGVECGSTSELLLALDQKFALQSQYVSPQDNRWIMPDHFFVHSIADPTSNLTIDIFNLDTNDADTHGAQQICCQCYGYSGKDDDACENVQRGDSLCAGGNNAMFDACMDKLQAWGEDSRKKLVEAAKASNATWKIVNTHYSPYNHYAPGPAEKWRELLDGLGIQLFLYGHTHGEKHDYTAFKTHFIENGAGGGIQNESPSGIPPYAEDYVENVWAAGHYPYGFFSLNVSPKWLKVSFNTFDESWGMTKDVDSTAIGGIAIKHCWYIPQRGGRGKSCEDAETRSTGSITKA</sequence>
<feature type="domain" description="Calcineurin-like phosphoesterase" evidence="4">
    <location>
        <begin position="91"/>
        <end position="375"/>
    </location>
</feature>
<dbReference type="Proteomes" id="UP000198211">
    <property type="component" value="Unassembled WGS sequence"/>
</dbReference>